<organism evidence="1 2">
    <name type="scientific">Prevotella disiens FB035-09AN</name>
    <dbReference type="NCBI Taxonomy" id="866771"/>
    <lineage>
        <taxon>Bacteria</taxon>
        <taxon>Pseudomonadati</taxon>
        <taxon>Bacteroidota</taxon>
        <taxon>Bacteroidia</taxon>
        <taxon>Bacteroidales</taxon>
        <taxon>Prevotellaceae</taxon>
        <taxon>Prevotella</taxon>
    </lineage>
</organism>
<name>E1KQV4_9BACT</name>
<dbReference type="STRING" id="866771.HMPREF9296_1185"/>
<evidence type="ECO:0000313" key="2">
    <source>
        <dbReference type="Proteomes" id="UP000003610"/>
    </source>
</evidence>
<dbReference type="EMBL" id="AEDO01000035">
    <property type="protein sequence ID" value="EFL46146.1"/>
    <property type="molecule type" value="Genomic_DNA"/>
</dbReference>
<accession>E1KQV4</accession>
<evidence type="ECO:0000313" key="1">
    <source>
        <dbReference type="EMBL" id="EFL46146.1"/>
    </source>
</evidence>
<protein>
    <submittedName>
        <fullName evidence="1">Uncharacterized protein</fullName>
    </submittedName>
</protein>
<dbReference type="AlphaFoldDB" id="E1KQV4"/>
<gene>
    <name evidence="1" type="ORF">HMPREF9296_1185</name>
</gene>
<proteinExistence type="predicted"/>
<dbReference type="Proteomes" id="UP000003610">
    <property type="component" value="Unassembled WGS sequence"/>
</dbReference>
<sequence length="56" mass="6413">MYCKIKKSSQGSSYLVGIFCILERIETVLKSETAYFERQNSLFCTSKVPILQSKQS</sequence>
<comment type="caution">
    <text evidence="1">The sequence shown here is derived from an EMBL/GenBank/DDBJ whole genome shotgun (WGS) entry which is preliminary data.</text>
</comment>
<reference evidence="1 2" key="1">
    <citation type="submission" date="2010-08" db="EMBL/GenBank/DDBJ databases">
        <authorList>
            <person name="Durkin A.S."/>
            <person name="Madupu R."/>
            <person name="Torralba M."/>
            <person name="Gillis M."/>
            <person name="Methe B."/>
            <person name="Sutton G."/>
            <person name="Nelson K.E."/>
        </authorList>
    </citation>
    <scope>NUCLEOTIDE SEQUENCE [LARGE SCALE GENOMIC DNA]</scope>
    <source>
        <strain evidence="1 2">FB035-09AN</strain>
    </source>
</reference>